<accession>A0AAE3LRQ8</accession>
<protein>
    <recommendedName>
        <fullName evidence="3">YfhE family protein</fullName>
    </recommendedName>
</protein>
<sequence>MKDQLNKKEKNLNTNVEFGIEFGDVNGAKLMEHAYANKKKEKNSKAQK</sequence>
<dbReference type="RefSeq" id="WP_263071133.1">
    <property type="nucleotide sequence ID" value="NZ_JAOUSF010000001.1"/>
</dbReference>
<reference evidence="1" key="1">
    <citation type="submission" date="2022-10" db="EMBL/GenBank/DDBJ databases">
        <title>Description of Fervidibacillus gen. nov. in the family Fervidibacillaceae fam. nov. with two species, Fervidibacillus albus sp. nov., and Fervidibacillus halotolerans sp. nov., isolated from tidal flat sediments.</title>
        <authorList>
            <person name="Kwon K.K."/>
            <person name="Yang S.-H."/>
        </authorList>
    </citation>
    <scope>NUCLEOTIDE SEQUENCE</scope>
    <source>
        <strain evidence="1">JCM 19140</strain>
    </source>
</reference>
<evidence type="ECO:0008006" key="3">
    <source>
        <dbReference type="Google" id="ProtNLM"/>
    </source>
</evidence>
<keyword evidence="2" id="KW-1185">Reference proteome</keyword>
<evidence type="ECO:0000313" key="1">
    <source>
        <dbReference type="EMBL" id="MCU9611998.1"/>
    </source>
</evidence>
<comment type="caution">
    <text evidence="1">The sequence shown here is derived from an EMBL/GenBank/DDBJ whole genome shotgun (WGS) entry which is preliminary data.</text>
</comment>
<proteinExistence type="predicted"/>
<name>A0AAE3LRQ8_9BACI</name>
<dbReference type="AlphaFoldDB" id="A0AAE3LRQ8"/>
<gene>
    <name evidence="1" type="ORF">OEV98_00310</name>
</gene>
<dbReference type="Proteomes" id="UP001209318">
    <property type="component" value="Unassembled WGS sequence"/>
</dbReference>
<dbReference type="EMBL" id="JAOUSF010000001">
    <property type="protein sequence ID" value="MCU9611998.1"/>
    <property type="molecule type" value="Genomic_DNA"/>
</dbReference>
<organism evidence="1 2">
    <name type="scientific">Perspicuibacillus lycopersici</name>
    <dbReference type="NCBI Taxonomy" id="1325689"/>
    <lineage>
        <taxon>Bacteria</taxon>
        <taxon>Bacillati</taxon>
        <taxon>Bacillota</taxon>
        <taxon>Bacilli</taxon>
        <taxon>Bacillales</taxon>
        <taxon>Bacillaceae</taxon>
        <taxon>Perspicuibacillus</taxon>
    </lineage>
</organism>
<evidence type="ECO:0000313" key="2">
    <source>
        <dbReference type="Proteomes" id="UP001209318"/>
    </source>
</evidence>